<comment type="caution">
    <text evidence="1">The sequence shown here is derived from an EMBL/GenBank/DDBJ whole genome shotgun (WGS) entry which is preliminary data.</text>
</comment>
<organism evidence="1 2">
    <name type="scientific">Pseudomonas fluorescens</name>
    <dbReference type="NCBI Taxonomy" id="294"/>
    <lineage>
        <taxon>Bacteria</taxon>
        <taxon>Pseudomonadati</taxon>
        <taxon>Pseudomonadota</taxon>
        <taxon>Gammaproteobacteria</taxon>
        <taxon>Pseudomonadales</taxon>
        <taxon>Pseudomonadaceae</taxon>
        <taxon>Pseudomonas</taxon>
    </lineage>
</organism>
<accession>A0A120FWD8</accession>
<dbReference type="AntiFam" id="ANF00178">
    <property type="entry name" value="Shadow ORF (opposite dhbF)"/>
</dbReference>
<dbReference type="Proteomes" id="UP000063434">
    <property type="component" value="Unassembled WGS sequence"/>
</dbReference>
<reference evidence="1 2" key="1">
    <citation type="submission" date="2015-05" db="EMBL/GenBank/DDBJ databases">
        <title>A genomic and transcriptomic approach to investigate the blue pigment phenotype in Pseudomonas fluorescens.</title>
        <authorList>
            <person name="Andreani N.A."/>
            <person name="Cardazzo B."/>
        </authorList>
    </citation>
    <scope>NUCLEOTIDE SEQUENCE [LARGE SCALE GENOMIC DNA]</scope>
    <source>
        <strain evidence="1 2">Ps_40</strain>
    </source>
</reference>
<name>A0A120FWD8_PSEFL</name>
<protein>
    <submittedName>
        <fullName evidence="1">Uncharacterized protein</fullName>
    </submittedName>
</protein>
<gene>
    <name evidence="1" type="ORF">PFL603g_06225</name>
</gene>
<evidence type="ECO:0000313" key="1">
    <source>
        <dbReference type="EMBL" id="KWV69778.1"/>
    </source>
</evidence>
<sequence>MLLLVGTEQVQLANRLLLIGNQRPQQVLPMTSHAFDGGSVKQIGAVTQGGPKPVTAVMSIQVQIKVSRAAFPSEVFETQLRECRRIDGGSVGLVIEHHLKQRVEAQAALRLQRLHQLLERQVLMSLGFQGAQTYLSQ</sequence>
<proteinExistence type="predicted"/>
<evidence type="ECO:0000313" key="2">
    <source>
        <dbReference type="Proteomes" id="UP000063434"/>
    </source>
</evidence>
<dbReference type="EMBL" id="LCYC01000064">
    <property type="protein sequence ID" value="KWV69778.1"/>
    <property type="molecule type" value="Genomic_DNA"/>
</dbReference>
<dbReference type="AlphaFoldDB" id="A0A120FWD8"/>